<dbReference type="Pfam" id="PF06775">
    <property type="entry name" value="Seipin"/>
    <property type="match status" value="1"/>
</dbReference>
<keyword evidence="10" id="KW-1185">Reference proteome</keyword>
<dbReference type="GO" id="GO:0005789">
    <property type="term" value="C:endoplasmic reticulum membrane"/>
    <property type="evidence" value="ECO:0000318"/>
    <property type="project" value="GO_Central"/>
</dbReference>
<dbReference type="RefSeq" id="XP_042914764.1">
    <property type="nucleotide sequence ID" value="XM_043072305.1"/>
</dbReference>
<evidence type="ECO:0000256" key="5">
    <source>
        <dbReference type="ARBA" id="ARBA00023098"/>
    </source>
</evidence>
<feature type="compositionally biased region" description="Low complexity" evidence="7">
    <location>
        <begin position="398"/>
        <end position="429"/>
    </location>
</feature>
<dbReference type="GO" id="GO:0140042">
    <property type="term" value="P:lipid droplet formation"/>
    <property type="evidence" value="ECO:0007669"/>
    <property type="project" value="UniProtKB-ARBA"/>
</dbReference>
<proteinExistence type="predicted"/>
<evidence type="ECO:0000256" key="1">
    <source>
        <dbReference type="ARBA" id="ARBA00004477"/>
    </source>
</evidence>
<dbReference type="InterPro" id="IPR009617">
    <property type="entry name" value="Seipin"/>
</dbReference>
<evidence type="ECO:0000256" key="3">
    <source>
        <dbReference type="ARBA" id="ARBA00022824"/>
    </source>
</evidence>
<keyword evidence="6 8" id="KW-0472">Membrane</keyword>
<organism evidence="9 10">
    <name type="scientific">Chlamydomonas reinhardtii</name>
    <name type="common">Chlamydomonas smithii</name>
    <dbReference type="NCBI Taxonomy" id="3055"/>
    <lineage>
        <taxon>Eukaryota</taxon>
        <taxon>Viridiplantae</taxon>
        <taxon>Chlorophyta</taxon>
        <taxon>core chlorophytes</taxon>
        <taxon>Chlorophyceae</taxon>
        <taxon>CS clade</taxon>
        <taxon>Chlamydomonadales</taxon>
        <taxon>Chlamydomonadaceae</taxon>
        <taxon>Chlamydomonas</taxon>
    </lineage>
</organism>
<dbReference type="KEGG" id="cre:CHLRE_17g723850v5"/>
<evidence type="ECO:0000313" key="10">
    <source>
        <dbReference type="Proteomes" id="UP000006906"/>
    </source>
</evidence>
<dbReference type="Proteomes" id="UP000006906">
    <property type="component" value="Chromosome 17"/>
</dbReference>
<dbReference type="GO" id="GO:0034389">
    <property type="term" value="P:lipid droplet organization"/>
    <property type="evidence" value="ECO:0000318"/>
    <property type="project" value="GO_Central"/>
</dbReference>
<feature type="compositionally biased region" description="Basic and acidic residues" evidence="7">
    <location>
        <begin position="351"/>
        <end position="360"/>
    </location>
</feature>
<evidence type="ECO:0008006" key="11">
    <source>
        <dbReference type="Google" id="ProtNLM"/>
    </source>
</evidence>
<feature type="transmembrane region" description="Helical" evidence="8">
    <location>
        <begin position="12"/>
        <end position="38"/>
    </location>
</feature>
<dbReference type="GO" id="GO:0019915">
    <property type="term" value="P:lipid storage"/>
    <property type="evidence" value="ECO:0000318"/>
    <property type="project" value="GO_Central"/>
</dbReference>
<keyword evidence="2 8" id="KW-0812">Transmembrane</keyword>
<feature type="transmembrane region" description="Helical" evidence="8">
    <location>
        <begin position="239"/>
        <end position="267"/>
    </location>
</feature>
<dbReference type="AlphaFoldDB" id="A0A2K3CQH2"/>
<dbReference type="EMBL" id="CM008978">
    <property type="protein sequence ID" value="PNW70531.1"/>
    <property type="molecule type" value="Genomic_DNA"/>
</dbReference>
<sequence length="600" mass="61720">MELVRRATGLAPAVVTCGAALSACCALVGYSLLSFLFLTRYYAPATHHFVRPLHFDYTGYVAVAVAPLSPNLHEKLGPPGGGRSVPGAAAAAVLPKSRFLPLGTQVAVHVKLVIPWDHTDLFQVTGELMTNVTHVAARSTRTYINTPPPYLYRLTKNMMLLPLHVLGWGTGEWVHVDLPLFDAYEDREEAPVAAFRARLASRNTSKGGLPPPPVHKAELHVRLKLGPLQTALFWLRPGLALSVVLLVVGLTTALGGSATAVGLAMLACLLSRWVAANNAEAAAAAAKSGRGRRGRGRLLPIGAPAAAQPKGYGYGNGGAPYGGVEDAMSYSLAHAQYFRGGRGGGDGGVYEGHEEEHEHGASSAGEESWAAGAAEAPVGKATYRYVVREEQQNPSEATSSWTGTGSSAVGGHTVSGPAATATPSSSVAGHRAHGGARPPAGRQAPVRAPAEEEAAEAAPVGGRPKSAAAKGAAAGKGVEERSEDAEPIGEGSEAREPVPVAESVGRASRRGEEAAGAWPRAIEEEDEEGDAEVEAEQPGVAGGEQQEVEVVAQGAGGKAGAGVAARVGTSECDLAPQVDNAADSGSAAAVRRRAGFAWKA</sequence>
<dbReference type="InParanoid" id="A0A2K3CQH2"/>
<feature type="region of interest" description="Disordered" evidence="7">
    <location>
        <begin position="346"/>
        <end position="373"/>
    </location>
</feature>
<protein>
    <recommendedName>
        <fullName evidence="11">Seipin</fullName>
    </recommendedName>
</protein>
<feature type="region of interest" description="Disordered" evidence="7">
    <location>
        <begin position="390"/>
        <end position="547"/>
    </location>
</feature>
<dbReference type="GeneID" id="5722740"/>
<dbReference type="PANTHER" id="PTHR21212:SF0">
    <property type="entry name" value="SEIPIN"/>
    <property type="match status" value="1"/>
</dbReference>
<evidence type="ECO:0000256" key="7">
    <source>
        <dbReference type="SAM" id="MobiDB-lite"/>
    </source>
</evidence>
<keyword evidence="5" id="KW-0443">Lipid metabolism</keyword>
<accession>A0A2K3CQH2</accession>
<feature type="compositionally biased region" description="Acidic residues" evidence="7">
    <location>
        <begin position="523"/>
        <end position="535"/>
    </location>
</feature>
<dbReference type="PANTHER" id="PTHR21212">
    <property type="entry name" value="BERNARDINELLI-SEIP CONGENITAL LIPODYSTROPHY 2 HOMOLOG BSCL2 PROTEIN"/>
    <property type="match status" value="1"/>
</dbReference>
<dbReference type="GO" id="GO:0006629">
    <property type="term" value="P:lipid metabolic process"/>
    <property type="evidence" value="ECO:0007669"/>
    <property type="project" value="UniProtKB-KW"/>
</dbReference>
<dbReference type="STRING" id="3055.A0A2K3CQH2"/>
<evidence type="ECO:0000256" key="4">
    <source>
        <dbReference type="ARBA" id="ARBA00022989"/>
    </source>
</evidence>
<feature type="compositionally biased region" description="Low complexity" evidence="7">
    <location>
        <begin position="456"/>
        <end position="476"/>
    </location>
</feature>
<evidence type="ECO:0000256" key="8">
    <source>
        <dbReference type="SAM" id="Phobius"/>
    </source>
</evidence>
<dbReference type="PaxDb" id="3055-EDP00395"/>
<gene>
    <name evidence="9" type="ORF">CHLRE_17g723850v5</name>
</gene>
<evidence type="ECO:0000313" key="9">
    <source>
        <dbReference type="EMBL" id="PNW70531.1"/>
    </source>
</evidence>
<feature type="compositionally biased region" description="Low complexity" evidence="7">
    <location>
        <begin position="536"/>
        <end position="547"/>
    </location>
</feature>
<feature type="compositionally biased region" description="Low complexity" evidence="7">
    <location>
        <begin position="361"/>
        <end position="373"/>
    </location>
</feature>
<keyword evidence="4 8" id="KW-1133">Transmembrane helix</keyword>
<dbReference type="CDD" id="cd23995">
    <property type="entry name" value="Seipin_BSCL2_like"/>
    <property type="match status" value="1"/>
</dbReference>
<name>A0A2K3CQH2_CHLRE</name>
<comment type="subcellular location">
    <subcellularLocation>
        <location evidence="1">Endoplasmic reticulum membrane</location>
        <topology evidence="1">Multi-pass membrane protein</topology>
    </subcellularLocation>
</comment>
<evidence type="ECO:0000256" key="2">
    <source>
        <dbReference type="ARBA" id="ARBA00022692"/>
    </source>
</evidence>
<keyword evidence="3" id="KW-0256">Endoplasmic reticulum</keyword>
<evidence type="ECO:0000256" key="6">
    <source>
        <dbReference type="ARBA" id="ARBA00023136"/>
    </source>
</evidence>
<dbReference type="PROSITE" id="PS51257">
    <property type="entry name" value="PROKAR_LIPOPROTEIN"/>
    <property type="match status" value="1"/>
</dbReference>
<reference evidence="9 10" key="1">
    <citation type="journal article" date="2007" name="Science">
        <title>The Chlamydomonas genome reveals the evolution of key animal and plant functions.</title>
        <authorList>
            <person name="Merchant S.S."/>
            <person name="Prochnik S.E."/>
            <person name="Vallon O."/>
            <person name="Harris E.H."/>
            <person name="Karpowicz S.J."/>
            <person name="Witman G.B."/>
            <person name="Terry A."/>
            <person name="Salamov A."/>
            <person name="Fritz-Laylin L.K."/>
            <person name="Marechal-Drouard L."/>
            <person name="Marshall W.F."/>
            <person name="Qu L.H."/>
            <person name="Nelson D.R."/>
            <person name="Sanderfoot A.A."/>
            <person name="Spalding M.H."/>
            <person name="Kapitonov V.V."/>
            <person name="Ren Q."/>
            <person name="Ferris P."/>
            <person name="Lindquist E."/>
            <person name="Shapiro H."/>
            <person name="Lucas S.M."/>
            <person name="Grimwood J."/>
            <person name="Schmutz J."/>
            <person name="Cardol P."/>
            <person name="Cerutti H."/>
            <person name="Chanfreau G."/>
            <person name="Chen C.L."/>
            <person name="Cognat V."/>
            <person name="Croft M.T."/>
            <person name="Dent R."/>
            <person name="Dutcher S."/>
            <person name="Fernandez E."/>
            <person name="Fukuzawa H."/>
            <person name="Gonzalez-Ballester D."/>
            <person name="Gonzalez-Halphen D."/>
            <person name="Hallmann A."/>
            <person name="Hanikenne M."/>
            <person name="Hippler M."/>
            <person name="Inwood W."/>
            <person name="Jabbari K."/>
            <person name="Kalanon M."/>
            <person name="Kuras R."/>
            <person name="Lefebvre P.A."/>
            <person name="Lemaire S.D."/>
            <person name="Lobanov A.V."/>
            <person name="Lohr M."/>
            <person name="Manuell A."/>
            <person name="Meier I."/>
            <person name="Mets L."/>
            <person name="Mittag M."/>
            <person name="Mittelmeier T."/>
            <person name="Moroney J.V."/>
            <person name="Moseley J."/>
            <person name="Napoli C."/>
            <person name="Nedelcu A.M."/>
            <person name="Niyogi K."/>
            <person name="Novoselov S.V."/>
            <person name="Paulsen I.T."/>
            <person name="Pazour G."/>
            <person name="Purton S."/>
            <person name="Ral J.P."/>
            <person name="Riano-Pachon D.M."/>
            <person name="Riekhof W."/>
            <person name="Rymarquis L."/>
            <person name="Schroda M."/>
            <person name="Stern D."/>
            <person name="Umen J."/>
            <person name="Willows R."/>
            <person name="Wilson N."/>
            <person name="Zimmer S.L."/>
            <person name="Allmer J."/>
            <person name="Balk J."/>
            <person name="Bisova K."/>
            <person name="Chen C.J."/>
            <person name="Elias M."/>
            <person name="Gendler K."/>
            <person name="Hauser C."/>
            <person name="Lamb M.R."/>
            <person name="Ledford H."/>
            <person name="Long J.C."/>
            <person name="Minagawa J."/>
            <person name="Page M.D."/>
            <person name="Pan J."/>
            <person name="Pootakham W."/>
            <person name="Roje S."/>
            <person name="Rose A."/>
            <person name="Stahlberg E."/>
            <person name="Terauchi A.M."/>
            <person name="Yang P."/>
            <person name="Ball S."/>
            <person name="Bowler C."/>
            <person name="Dieckmann C.L."/>
            <person name="Gladyshev V.N."/>
            <person name="Green P."/>
            <person name="Jorgensen R."/>
            <person name="Mayfield S."/>
            <person name="Mueller-Roeber B."/>
            <person name="Rajamani S."/>
            <person name="Sayre R.T."/>
            <person name="Brokstein P."/>
            <person name="Dubchak I."/>
            <person name="Goodstein D."/>
            <person name="Hornick L."/>
            <person name="Huang Y.W."/>
            <person name="Jhaveri J."/>
            <person name="Luo Y."/>
            <person name="Martinez D."/>
            <person name="Ngau W.C."/>
            <person name="Otillar B."/>
            <person name="Poliakov A."/>
            <person name="Porter A."/>
            <person name="Szajkowski L."/>
            <person name="Werner G."/>
            <person name="Zhou K."/>
            <person name="Grigoriev I.V."/>
            <person name="Rokhsar D.S."/>
            <person name="Grossman A.R."/>
        </authorList>
    </citation>
    <scope>NUCLEOTIDE SEQUENCE [LARGE SCALE GENOMIC DNA]</scope>
    <source>
        <strain evidence="10">CC-503</strain>
    </source>
</reference>
<dbReference type="OrthoDB" id="543281at2759"/>
<dbReference type="Gramene" id="PNW70531">
    <property type="protein sequence ID" value="PNW70531"/>
    <property type="gene ID" value="CHLRE_17g723850v5"/>
</dbReference>